<dbReference type="EMBL" id="DSKY01000022">
    <property type="protein sequence ID" value="HDY60039.1"/>
    <property type="molecule type" value="Genomic_DNA"/>
</dbReference>
<dbReference type="PANTHER" id="PTHR11669">
    <property type="entry name" value="REPLICATION FACTOR C / DNA POLYMERASE III GAMMA-TAU SUBUNIT"/>
    <property type="match status" value="1"/>
</dbReference>
<proteinExistence type="predicted"/>
<comment type="caution">
    <text evidence="1">The sequence shown here is derived from an EMBL/GenBank/DDBJ whole genome shotgun (WGS) entry which is preliminary data.</text>
</comment>
<dbReference type="Gene3D" id="3.40.50.300">
    <property type="entry name" value="P-loop containing nucleotide triphosphate hydrolases"/>
    <property type="match status" value="1"/>
</dbReference>
<sequence length="312" mass="35789">MDYLDEIIGQETAKTFIRNALKKDQIYNLLIAGPEGVGKRQAAFALAKSLGCPPHSPNFMLIAPVPSGTKEEKIFEYMKIYLPENPVVHLDDYSSIVIQQIRNLIEWLLLMPAQGTKRIVIILEADRMNEESANSFLKTLEEPPMDTLFILTSSRPDFLLPTIRSRCQIVKFGYLSNAQIENIIFEGKDNFYLGSPGEILYLKENKIFTTSLEIFKKAPLPPEGIARWARELENENLTDFFYSLLLLYRCALYRQLNQPVPQELEMEINRKARKVSGEKIIKTILMLNNCINLLGHNPNHLILLFNTLFKLP</sequence>
<dbReference type="Pfam" id="PF13177">
    <property type="entry name" value="DNA_pol3_delta2"/>
    <property type="match status" value="1"/>
</dbReference>
<name>A0A7V0Z7N9_UNCW3</name>
<dbReference type="CDD" id="cd00009">
    <property type="entry name" value="AAA"/>
    <property type="match status" value="1"/>
</dbReference>
<accession>A0A7V0Z7N9</accession>
<dbReference type="AlphaFoldDB" id="A0A7V0Z7N9"/>
<organism evidence="1">
    <name type="scientific">candidate division WOR-3 bacterium</name>
    <dbReference type="NCBI Taxonomy" id="2052148"/>
    <lineage>
        <taxon>Bacteria</taxon>
        <taxon>Bacteria division WOR-3</taxon>
    </lineage>
</organism>
<protein>
    <submittedName>
        <fullName evidence="1">AAA family ATPase</fullName>
    </submittedName>
</protein>
<evidence type="ECO:0000313" key="1">
    <source>
        <dbReference type="EMBL" id="HDY60039.1"/>
    </source>
</evidence>
<gene>
    <name evidence="1" type="ORF">ENP86_10935</name>
</gene>
<dbReference type="InterPro" id="IPR050238">
    <property type="entry name" value="DNA_Rep/Repair_Clamp_Loader"/>
</dbReference>
<reference evidence="1" key="1">
    <citation type="journal article" date="2020" name="mSystems">
        <title>Genome- and Community-Level Interaction Insights into Carbon Utilization and Element Cycling Functions of Hydrothermarchaeota in Hydrothermal Sediment.</title>
        <authorList>
            <person name="Zhou Z."/>
            <person name="Liu Y."/>
            <person name="Xu W."/>
            <person name="Pan J."/>
            <person name="Luo Z.H."/>
            <person name="Li M."/>
        </authorList>
    </citation>
    <scope>NUCLEOTIDE SEQUENCE [LARGE SCALE GENOMIC DNA]</scope>
    <source>
        <strain evidence="1">SpSt-258</strain>
    </source>
</reference>
<dbReference type="InterPro" id="IPR027417">
    <property type="entry name" value="P-loop_NTPase"/>
</dbReference>
<dbReference type="SUPFAM" id="SSF52540">
    <property type="entry name" value="P-loop containing nucleoside triphosphate hydrolases"/>
    <property type="match status" value="1"/>
</dbReference>
<dbReference type="GO" id="GO:0006261">
    <property type="term" value="P:DNA-templated DNA replication"/>
    <property type="evidence" value="ECO:0007669"/>
    <property type="project" value="TreeGrafter"/>
</dbReference>
<dbReference type="PANTHER" id="PTHR11669:SF8">
    <property type="entry name" value="DNA POLYMERASE III SUBUNIT DELTA"/>
    <property type="match status" value="1"/>
</dbReference>